<dbReference type="Proteomes" id="UP000199477">
    <property type="component" value="Unassembled WGS sequence"/>
</dbReference>
<dbReference type="EMBL" id="FONH01000011">
    <property type="protein sequence ID" value="SFF25528.1"/>
    <property type="molecule type" value="Genomic_DNA"/>
</dbReference>
<protein>
    <submittedName>
        <fullName evidence="2">Chaperone of endosialidase</fullName>
    </submittedName>
</protein>
<dbReference type="PROSITE" id="PS51688">
    <property type="entry name" value="ICA"/>
    <property type="match status" value="1"/>
</dbReference>
<evidence type="ECO:0000313" key="2">
    <source>
        <dbReference type="EMBL" id="SFF25528.1"/>
    </source>
</evidence>
<evidence type="ECO:0000259" key="1">
    <source>
        <dbReference type="PROSITE" id="PS51688"/>
    </source>
</evidence>
<dbReference type="Pfam" id="PF13884">
    <property type="entry name" value="Peptidase_S74"/>
    <property type="match status" value="1"/>
</dbReference>
<name>A0A1I2H7H2_9GAMM</name>
<feature type="domain" description="Peptidase S74" evidence="1">
    <location>
        <begin position="195"/>
        <end position="330"/>
    </location>
</feature>
<accession>A0A1I2H7H2</accession>
<reference evidence="3" key="1">
    <citation type="submission" date="2016-10" db="EMBL/GenBank/DDBJ databases">
        <authorList>
            <person name="Varghese N."/>
            <person name="Submissions S."/>
        </authorList>
    </citation>
    <scope>NUCLEOTIDE SEQUENCE [LARGE SCALE GENOMIC DNA]</scope>
    <source>
        <strain evidence="3">UNC178MFTsu3.1</strain>
    </source>
</reference>
<sequence>MTIQIINLGTPPKGADGDTNRTALDKCNYNFTDLDGRVTTAQTTANSAGQAANIAKTAADTAKATADTAKATADLALTSSNPVFLGSIGKTGVYQQFSYRVSNTGTDRGIGGSWPEWTQNRTPALQLDAMNNVCAYMLARATHWGVRHLAAIDVYEGGSGTSAPQLHMHVGSTQNAFQFLEGGNAVFAGTLTQNSDYRIKRDVVGIDPAMAASSLRSVRPVEYRDDREPEDAARRAGVIAHELAEPFPLLVEGVKDAVRRSVRLEGDTTPYEPGTEPVGYKPPTQVAYDEPVLQNVNYVGLLPYVIAAWKHTDDLLQRAMARIAVLEQRP</sequence>
<gene>
    <name evidence="2" type="ORF">SAMN02799615_02881</name>
</gene>
<proteinExistence type="predicted"/>
<dbReference type="InterPro" id="IPR030392">
    <property type="entry name" value="S74_ICA"/>
</dbReference>
<dbReference type="AlphaFoldDB" id="A0A1I2H7H2"/>
<evidence type="ECO:0000313" key="3">
    <source>
        <dbReference type="Proteomes" id="UP000199477"/>
    </source>
</evidence>
<organism evidence="2 3">
    <name type="scientific">Dyella marensis</name>
    <dbReference type="NCBI Taxonomy" id="500610"/>
    <lineage>
        <taxon>Bacteria</taxon>
        <taxon>Pseudomonadati</taxon>
        <taxon>Pseudomonadota</taxon>
        <taxon>Gammaproteobacteria</taxon>
        <taxon>Lysobacterales</taxon>
        <taxon>Rhodanobacteraceae</taxon>
        <taxon>Dyella</taxon>
    </lineage>
</organism>
<keyword evidence="3" id="KW-1185">Reference proteome</keyword>
<dbReference type="RefSeq" id="WP_026635006.1">
    <property type="nucleotide sequence ID" value="NZ_FONH01000011.1"/>
</dbReference>
<dbReference type="STRING" id="500610.SAMN02799615_02881"/>